<dbReference type="OrthoDB" id="3564600at2759"/>
<evidence type="ECO:0000256" key="1">
    <source>
        <dbReference type="SAM" id="MobiDB-lite"/>
    </source>
</evidence>
<protein>
    <recommendedName>
        <fullName evidence="2">2EXR domain-containing protein</fullName>
    </recommendedName>
</protein>
<feature type="region of interest" description="Disordered" evidence="1">
    <location>
        <begin position="1"/>
        <end position="53"/>
    </location>
</feature>
<dbReference type="AlphaFoldDB" id="S3ECJ4"/>
<dbReference type="PANTHER" id="PTHR35910:SF1">
    <property type="entry name" value="2EXR DOMAIN-CONTAINING PROTEIN"/>
    <property type="match status" value="1"/>
</dbReference>
<dbReference type="GeneID" id="19464420"/>
<name>S3ECJ4_GLAL2</name>
<dbReference type="Pfam" id="PF20150">
    <property type="entry name" value="2EXR"/>
    <property type="match status" value="1"/>
</dbReference>
<gene>
    <name evidence="3" type="ORF">GLAREA_05366</name>
</gene>
<evidence type="ECO:0000313" key="4">
    <source>
        <dbReference type="Proteomes" id="UP000016922"/>
    </source>
</evidence>
<proteinExistence type="predicted"/>
<evidence type="ECO:0000259" key="2">
    <source>
        <dbReference type="Pfam" id="PF20150"/>
    </source>
</evidence>
<evidence type="ECO:0000313" key="3">
    <source>
        <dbReference type="EMBL" id="EPE36028.1"/>
    </source>
</evidence>
<dbReference type="RefSeq" id="XP_008076846.1">
    <property type="nucleotide sequence ID" value="XM_008078655.1"/>
</dbReference>
<dbReference type="HOGENOM" id="CLU_780864_0_0_1"/>
<accession>S3ECJ4</accession>
<dbReference type="Proteomes" id="UP000016922">
    <property type="component" value="Unassembled WGS sequence"/>
</dbReference>
<feature type="domain" description="2EXR" evidence="2">
    <location>
        <begin position="61"/>
        <end position="169"/>
    </location>
</feature>
<sequence length="355" mass="40374">MNFPGVKRTTLGEGGNTSSLPAKELEPSATTKLASSDAPVPNDKVNEAGSSDDCATTSGRFIHFPKLPAELRLKIWGYLMPEEDSRIVEVRWNDKTGKYYTDVAQPLLLHVCHETRAEVSKTYDRLEFNVNEFDDLYMALETGVRNTGFRIPRRTNPTPFGTYFNFDCDELVVTLTCINNDIARVHFLDSLRRQEIVQKKSKSISIGSNSLHLLQPIQTIQPPAFDHHLCSGNEIWLTIRYLLMMEKVTSIRVISMRVADYEFLNRFSESRSYTKPTRFSSQIERGALLFSDRSVEDLAEVYARTRATYAITRTAVNERDFTYSYAHLIRDGEETENSEQSTAFPGPRQVGCVIQ</sequence>
<reference evidence="3 4" key="1">
    <citation type="journal article" date="2013" name="BMC Genomics">
        <title>Genomics-driven discovery of the pneumocandin biosynthetic gene cluster in the fungus Glarea lozoyensis.</title>
        <authorList>
            <person name="Chen L."/>
            <person name="Yue Q."/>
            <person name="Zhang X."/>
            <person name="Xiang M."/>
            <person name="Wang C."/>
            <person name="Li S."/>
            <person name="Che Y."/>
            <person name="Ortiz-Lopez F.J."/>
            <person name="Bills G.F."/>
            <person name="Liu X."/>
            <person name="An Z."/>
        </authorList>
    </citation>
    <scope>NUCLEOTIDE SEQUENCE [LARGE SCALE GENOMIC DNA]</scope>
    <source>
        <strain evidence="4">ATCC 20868 / MF5171</strain>
    </source>
</reference>
<dbReference type="PANTHER" id="PTHR35910">
    <property type="entry name" value="2EXR DOMAIN-CONTAINING PROTEIN"/>
    <property type="match status" value="1"/>
</dbReference>
<dbReference type="InterPro" id="IPR045518">
    <property type="entry name" value="2EXR"/>
</dbReference>
<dbReference type="KEGG" id="glz:GLAREA_05366"/>
<dbReference type="EMBL" id="KE145353">
    <property type="protein sequence ID" value="EPE36028.1"/>
    <property type="molecule type" value="Genomic_DNA"/>
</dbReference>
<organism evidence="3 4">
    <name type="scientific">Glarea lozoyensis (strain ATCC 20868 / MF5171)</name>
    <dbReference type="NCBI Taxonomy" id="1116229"/>
    <lineage>
        <taxon>Eukaryota</taxon>
        <taxon>Fungi</taxon>
        <taxon>Dikarya</taxon>
        <taxon>Ascomycota</taxon>
        <taxon>Pezizomycotina</taxon>
        <taxon>Leotiomycetes</taxon>
        <taxon>Helotiales</taxon>
        <taxon>Helotiaceae</taxon>
        <taxon>Glarea</taxon>
    </lineage>
</organism>
<keyword evidence="4" id="KW-1185">Reference proteome</keyword>